<evidence type="ECO:0000256" key="1">
    <source>
        <dbReference type="ARBA" id="ARBA00008078"/>
    </source>
</evidence>
<name>A0A2T2ZZK1_9PEZI</name>
<feature type="compositionally biased region" description="Polar residues" evidence="9">
    <location>
        <begin position="239"/>
        <end position="248"/>
    </location>
</feature>
<feature type="active site" evidence="7">
    <location>
        <position position="448"/>
    </location>
</feature>
<dbReference type="EC" id="4.6.1.16" evidence="2"/>
<evidence type="ECO:0000256" key="9">
    <source>
        <dbReference type="SAM" id="MobiDB-lite"/>
    </source>
</evidence>
<dbReference type="FunCoup" id="A0A2T2ZZK1">
    <property type="interactions" value="56"/>
</dbReference>
<feature type="active site" evidence="7">
    <location>
        <position position="499"/>
    </location>
</feature>
<feature type="region of interest" description="Disordered" evidence="9">
    <location>
        <begin position="1"/>
        <end position="47"/>
    </location>
</feature>
<dbReference type="CDD" id="cd22363">
    <property type="entry name" value="tRNA-intron_lyase_C"/>
    <property type="match status" value="1"/>
</dbReference>
<dbReference type="GO" id="GO:0000214">
    <property type="term" value="C:tRNA-intron endonuclease complex"/>
    <property type="evidence" value="ECO:0007669"/>
    <property type="project" value="InterPro"/>
</dbReference>
<keyword evidence="4" id="KW-0456">Lyase</keyword>
<dbReference type="OrthoDB" id="10249562at2759"/>
<feature type="active site" evidence="7">
    <location>
        <position position="456"/>
    </location>
</feature>
<feature type="compositionally biased region" description="Low complexity" evidence="9">
    <location>
        <begin position="16"/>
        <end position="34"/>
    </location>
</feature>
<dbReference type="InterPro" id="IPR006677">
    <property type="entry name" value="tRNA_intron_Endonuc_cat-like"/>
</dbReference>
<comment type="similarity">
    <text evidence="1">Belongs to the tRNA-intron endonuclease family.</text>
</comment>
<dbReference type="GO" id="GO:0000213">
    <property type="term" value="F:tRNA-intron lyase activity"/>
    <property type="evidence" value="ECO:0007669"/>
    <property type="project" value="UniProtKB-EC"/>
</dbReference>
<dbReference type="Pfam" id="PF01974">
    <property type="entry name" value="tRNA_int_endo"/>
    <property type="match status" value="1"/>
</dbReference>
<dbReference type="Proteomes" id="UP000241462">
    <property type="component" value="Unassembled WGS sequence"/>
</dbReference>
<gene>
    <name evidence="11" type="ORF">BD289DRAFT_374566</name>
</gene>
<accession>A0A2T2ZZK1</accession>
<dbReference type="InParanoid" id="A0A2T2ZZK1"/>
<dbReference type="PANTHER" id="PTHR21227:SF0">
    <property type="entry name" value="TRNA-SPLICING ENDONUCLEASE SUBUNIT SEN2"/>
    <property type="match status" value="1"/>
</dbReference>
<dbReference type="GO" id="GO:0005737">
    <property type="term" value="C:cytoplasm"/>
    <property type="evidence" value="ECO:0007669"/>
    <property type="project" value="TreeGrafter"/>
</dbReference>
<reference evidence="11 12" key="1">
    <citation type="journal article" date="2018" name="Mycol. Prog.">
        <title>Coniella lustricola, a new species from submerged detritus.</title>
        <authorList>
            <person name="Raudabaugh D.B."/>
            <person name="Iturriaga T."/>
            <person name="Carver A."/>
            <person name="Mondo S."/>
            <person name="Pangilinan J."/>
            <person name="Lipzen A."/>
            <person name="He G."/>
            <person name="Amirebrahimi M."/>
            <person name="Grigoriev I.V."/>
            <person name="Miller A.N."/>
        </authorList>
    </citation>
    <scope>NUCLEOTIDE SEQUENCE [LARGE SCALE GENOMIC DNA]</scope>
    <source>
        <strain evidence="11 12">B22-T-1</strain>
    </source>
</reference>
<feature type="region of interest" description="Disordered" evidence="9">
    <location>
        <begin position="323"/>
        <end position="343"/>
    </location>
</feature>
<sequence>MANPQILPSGRKVDEAASAPPVVPPSTSEAQSTPTTPPPRRPRGPPLYQVYKQPAPLRVFPLPPFAGTTNPASLFHLVVAWLGQVIFPPASEPSVIHTAFWDHETRTIVVTDPKSMEDLWQQGFYGKGSLSRSEPNWLKKENARLGATRDRVSEMATEKRREDRARAKWERARAEQEALEQKRLDEDNALAQAEAKALVVAQAVLDQGPPAVRPPKLALAPVGPLELLALPNSHHDLATSRQTLSAVQEESADVTDASLENGSHSSKNDASDSNTTVSSDSTACKLRKSVRFSPKVESTVFERMDPPSPSVSSSPLKTITVPQADGQVAADPKTSEDAEASRTAAESVVPADIVVVNKEHLQLTSEEAFFLTFALGVLKVKNSNTQEVLSSQDLLALLRQNSYFPPQTSQQLQPDDPFLLHYAVYHHFRSLGWVPRPGIKFGVDWLLYNRGPVFDHAEYGLLVLPSYSHPYWKANGREPPRKSWHWLMGVNRVLSKVFKSLVLVYVEVPPPSAFNEECNPRSGMTDLLKQYTVREQMIKRWSSNRNR</sequence>
<feature type="region of interest" description="Disordered" evidence="9">
    <location>
        <begin position="239"/>
        <end position="280"/>
    </location>
</feature>
<dbReference type="InterPro" id="IPR006676">
    <property type="entry name" value="tRNA_splic"/>
</dbReference>
<dbReference type="InterPro" id="IPR036167">
    <property type="entry name" value="tRNA_intron_Endo_cat-like_sf"/>
</dbReference>
<dbReference type="InterPro" id="IPR016589">
    <property type="entry name" value="tRNA_splic_SEN2"/>
</dbReference>
<organism evidence="11 12">
    <name type="scientific">Coniella lustricola</name>
    <dbReference type="NCBI Taxonomy" id="2025994"/>
    <lineage>
        <taxon>Eukaryota</taxon>
        <taxon>Fungi</taxon>
        <taxon>Dikarya</taxon>
        <taxon>Ascomycota</taxon>
        <taxon>Pezizomycotina</taxon>
        <taxon>Sordariomycetes</taxon>
        <taxon>Sordariomycetidae</taxon>
        <taxon>Diaporthales</taxon>
        <taxon>Schizoparmaceae</taxon>
        <taxon>Coniella</taxon>
    </lineage>
</organism>
<dbReference type="SUPFAM" id="SSF53032">
    <property type="entry name" value="tRNA-intron endonuclease catalytic domain-like"/>
    <property type="match status" value="1"/>
</dbReference>
<feature type="domain" description="tRNA intron endonuclease catalytic" evidence="10">
    <location>
        <begin position="418"/>
        <end position="506"/>
    </location>
</feature>
<feature type="compositionally biased region" description="Low complexity" evidence="9">
    <location>
        <begin position="271"/>
        <end position="280"/>
    </location>
</feature>
<evidence type="ECO:0000256" key="6">
    <source>
        <dbReference type="ARBA" id="ARBA00034031"/>
    </source>
</evidence>
<dbReference type="Gene3D" id="3.40.1350.10">
    <property type="match status" value="1"/>
</dbReference>
<dbReference type="AlphaFoldDB" id="A0A2T2ZZK1"/>
<dbReference type="InterPro" id="IPR011856">
    <property type="entry name" value="tRNA_endonuc-like_dom_sf"/>
</dbReference>
<dbReference type="FunFam" id="3.40.1350.10:FF:000007">
    <property type="entry name" value="tRNA-splicing endonuclease subunit Sen2"/>
    <property type="match status" value="1"/>
</dbReference>
<evidence type="ECO:0000259" key="10">
    <source>
        <dbReference type="Pfam" id="PF01974"/>
    </source>
</evidence>
<protein>
    <recommendedName>
        <fullName evidence="2">tRNA-intron lyase</fullName>
        <ecNumber evidence="2">4.6.1.16</ecNumber>
    </recommendedName>
    <alternativeName>
        <fullName evidence="5">tRNA-intron endonuclease Sen2</fullName>
    </alternativeName>
</protein>
<evidence type="ECO:0000256" key="4">
    <source>
        <dbReference type="ARBA" id="ARBA00023239"/>
    </source>
</evidence>
<evidence type="ECO:0000256" key="2">
    <source>
        <dbReference type="ARBA" id="ARBA00012573"/>
    </source>
</evidence>
<proteinExistence type="inferred from homology"/>
<keyword evidence="3" id="KW-0819">tRNA processing</keyword>
<dbReference type="PIRSF" id="PIRSF011789">
    <property type="entry name" value="tRNA_splic_SEN2"/>
    <property type="match status" value="1"/>
</dbReference>
<dbReference type="GO" id="GO:0000379">
    <property type="term" value="P:tRNA-type intron splice site recognition and cleavage"/>
    <property type="evidence" value="ECO:0007669"/>
    <property type="project" value="TreeGrafter"/>
</dbReference>
<dbReference type="PANTHER" id="PTHR21227">
    <property type="entry name" value="TRNA-SPLICING ENDONUCLEASE SUBUNIT SEN2"/>
    <property type="match status" value="1"/>
</dbReference>
<comment type="catalytic activity">
    <reaction evidence="6">
        <text>pretRNA = a 3'-half-tRNA molecule with a 5'-OH end + a 5'-half-tRNA molecule with a 2',3'-cyclic phosphate end + an intron with a 2',3'-cyclic phosphate and a 5'-hydroxyl terminus.</text>
        <dbReference type="EC" id="4.6.1.16"/>
    </reaction>
</comment>
<dbReference type="EMBL" id="KZ678542">
    <property type="protein sequence ID" value="PSR80109.1"/>
    <property type="molecule type" value="Genomic_DNA"/>
</dbReference>
<evidence type="ECO:0000256" key="3">
    <source>
        <dbReference type="ARBA" id="ARBA00022694"/>
    </source>
</evidence>
<evidence type="ECO:0000256" key="5">
    <source>
        <dbReference type="ARBA" id="ARBA00032432"/>
    </source>
</evidence>
<evidence type="ECO:0000313" key="12">
    <source>
        <dbReference type="Proteomes" id="UP000241462"/>
    </source>
</evidence>
<keyword evidence="8" id="KW-0175">Coiled coil</keyword>
<evidence type="ECO:0000313" key="11">
    <source>
        <dbReference type="EMBL" id="PSR80109.1"/>
    </source>
</evidence>
<evidence type="ECO:0000256" key="8">
    <source>
        <dbReference type="SAM" id="Coils"/>
    </source>
</evidence>
<dbReference type="GO" id="GO:0003676">
    <property type="term" value="F:nucleic acid binding"/>
    <property type="evidence" value="ECO:0007669"/>
    <property type="project" value="InterPro"/>
</dbReference>
<evidence type="ECO:0000256" key="7">
    <source>
        <dbReference type="PIRSR" id="PIRSR011789-1"/>
    </source>
</evidence>
<keyword evidence="12" id="KW-1185">Reference proteome</keyword>
<dbReference type="STRING" id="2025994.A0A2T2ZZK1"/>
<feature type="coiled-coil region" evidence="8">
    <location>
        <begin position="162"/>
        <end position="196"/>
    </location>
</feature>